<comment type="caution">
    <text evidence="3">The sequence shown here is derived from an EMBL/GenBank/DDBJ whole genome shotgun (WGS) entry which is preliminary data.</text>
</comment>
<protein>
    <submittedName>
        <fullName evidence="3">Uncharacterized protein</fullName>
    </submittedName>
</protein>
<feature type="compositionally biased region" description="Pro residues" evidence="1">
    <location>
        <begin position="88"/>
        <end position="103"/>
    </location>
</feature>
<name>A0ABW4P629_9NOCA</name>
<accession>A0ABW4P629</accession>
<reference evidence="4" key="1">
    <citation type="journal article" date="2019" name="Int. J. Syst. Evol. Microbiol.">
        <title>The Global Catalogue of Microorganisms (GCM) 10K type strain sequencing project: providing services to taxonomists for standard genome sequencing and annotation.</title>
        <authorList>
            <consortium name="The Broad Institute Genomics Platform"/>
            <consortium name="The Broad Institute Genome Sequencing Center for Infectious Disease"/>
            <person name="Wu L."/>
            <person name="Ma J."/>
        </authorList>
    </citation>
    <scope>NUCLEOTIDE SEQUENCE [LARGE SCALE GENOMIC DNA]</scope>
    <source>
        <strain evidence="4">DT72</strain>
    </source>
</reference>
<feature type="compositionally biased region" description="Basic and acidic residues" evidence="1">
    <location>
        <begin position="54"/>
        <end position="84"/>
    </location>
</feature>
<evidence type="ECO:0000313" key="3">
    <source>
        <dbReference type="EMBL" id="MFD1813890.1"/>
    </source>
</evidence>
<evidence type="ECO:0000256" key="2">
    <source>
        <dbReference type="SAM" id="SignalP"/>
    </source>
</evidence>
<organism evidence="3 4">
    <name type="scientific">Rhodococcus gannanensis</name>
    <dbReference type="NCBI Taxonomy" id="1960308"/>
    <lineage>
        <taxon>Bacteria</taxon>
        <taxon>Bacillati</taxon>
        <taxon>Actinomycetota</taxon>
        <taxon>Actinomycetes</taxon>
        <taxon>Mycobacteriales</taxon>
        <taxon>Nocardiaceae</taxon>
        <taxon>Rhodococcus</taxon>
    </lineage>
</organism>
<feature type="region of interest" description="Disordered" evidence="1">
    <location>
        <begin position="48"/>
        <end position="103"/>
    </location>
</feature>
<dbReference type="Proteomes" id="UP001597286">
    <property type="component" value="Unassembled WGS sequence"/>
</dbReference>
<dbReference type="EMBL" id="JBHUFB010000012">
    <property type="protein sequence ID" value="MFD1813890.1"/>
    <property type="molecule type" value="Genomic_DNA"/>
</dbReference>
<dbReference type="RefSeq" id="WP_378486371.1">
    <property type="nucleotide sequence ID" value="NZ_JBHUFB010000012.1"/>
</dbReference>
<feature type="signal peptide" evidence="2">
    <location>
        <begin position="1"/>
        <end position="24"/>
    </location>
</feature>
<evidence type="ECO:0000313" key="4">
    <source>
        <dbReference type="Proteomes" id="UP001597286"/>
    </source>
</evidence>
<gene>
    <name evidence="3" type="ORF">ACFSJG_16845</name>
</gene>
<feature type="chain" id="PRO_5046873192" evidence="2">
    <location>
        <begin position="25"/>
        <end position="103"/>
    </location>
</feature>
<keyword evidence="4" id="KW-1185">Reference proteome</keyword>
<sequence length="103" mass="11197">MTLPVRLARFLTVGAVAVPMLALAPLTGSSTPLPNVAVPAAAVDVVLDDDSDDARDRDRDRDAEQLRNEQRQQQLERRQDRCEEAEVPLPPMCVIPPPGGSVE</sequence>
<evidence type="ECO:0000256" key="1">
    <source>
        <dbReference type="SAM" id="MobiDB-lite"/>
    </source>
</evidence>
<proteinExistence type="predicted"/>
<keyword evidence="2" id="KW-0732">Signal</keyword>